<evidence type="ECO:0000256" key="7">
    <source>
        <dbReference type="ARBA" id="ARBA00023049"/>
    </source>
</evidence>
<accession>A0A224Y3L7</accession>
<keyword evidence="7" id="KW-0482">Metalloprotease</keyword>
<protein>
    <submittedName>
        <fullName evidence="11">Gluzincin</fullName>
    </submittedName>
</protein>
<keyword evidence="3" id="KW-0645">Protease</keyword>
<evidence type="ECO:0000256" key="1">
    <source>
        <dbReference type="ARBA" id="ARBA00001947"/>
    </source>
</evidence>
<name>A0A224Y3L7_9ACAR</name>
<evidence type="ECO:0000256" key="3">
    <source>
        <dbReference type="ARBA" id="ARBA00022670"/>
    </source>
</evidence>
<dbReference type="InterPro" id="IPR024079">
    <property type="entry name" value="MetalloPept_cat_dom_sf"/>
</dbReference>
<evidence type="ECO:0000256" key="5">
    <source>
        <dbReference type="ARBA" id="ARBA00022801"/>
    </source>
</evidence>
<dbReference type="Pfam" id="PF05649">
    <property type="entry name" value="Peptidase_M13_N"/>
    <property type="match status" value="1"/>
</dbReference>
<feature type="domain" description="Peptidase M13 C-terminal" evidence="9">
    <location>
        <begin position="510"/>
        <end position="609"/>
    </location>
</feature>
<comment type="cofactor">
    <cofactor evidence="1">
        <name>Zn(2+)</name>
        <dbReference type="ChEBI" id="CHEBI:29105"/>
    </cofactor>
</comment>
<evidence type="ECO:0000256" key="4">
    <source>
        <dbReference type="ARBA" id="ARBA00022723"/>
    </source>
</evidence>
<feature type="chain" id="PRO_5013279526" evidence="8">
    <location>
        <begin position="19"/>
        <end position="695"/>
    </location>
</feature>
<evidence type="ECO:0000256" key="8">
    <source>
        <dbReference type="SAM" id="SignalP"/>
    </source>
</evidence>
<dbReference type="AlphaFoldDB" id="A0A224Y3L7"/>
<dbReference type="SUPFAM" id="SSF55486">
    <property type="entry name" value="Metalloproteases ('zincins'), catalytic domain"/>
    <property type="match status" value="1"/>
</dbReference>
<sequence>MKLILLTTLYMWLRLATSNLAISKKEANYSVCCEQVCYERAKLINESLNTSVEPCEDFYSYACGGWMQRHEIPAAQPSIGTFYLLRNELKKTLKGILENLTIVEEEQNITDKLAVAYNACVAVPTEKDRIDVLRNVMNHSGFARWPIKAQEDEKINTIGNCSEVLKRLPITTFLGFNIVRDNGNLSSYAIQINQLTFRLVGRNQLIHPRKNNSKPIIRAYKKLVQSALKIMNSNLSQEELDELAGQLIHFEGQLANLTTPPEKRRNVMALYHRTTIDKLEHNFTQMPLEYLISKELSEVNITVTGNETIQHLAMDYYRKLDRFLRCANCTTLFNYAGLRELLKWAAHASEEFRNASFELSKAVMGVLEEKPRWDECVHTLNSAMPEIVGYLYVLRKFSKEAKQEVEDIVKRIAAVFNEAIRGSQWMDNDTKAAAESKLSKMGARIGYPSWLLNMTYLEELYKYIPQLYLNTSFLEMYHVILRNNWMRTLMKLRRPFDKDYNLALRPAVVNAFYGPTTNEMVYPSGILQGAFYQHGLPSSLNFGAVGGVVGHEMTHGFDDKGSQFNADGALKRWWTNKTRKKFNEKAKCFIYQYGNITDKETNMTAYEALLQNEGEDIRLPGLTHLSGRELFFIAKAMVWCGLSRVERLRQQIQYDVHSPGPYRVNVPMKNFKEFSEVFRCNKNATMNPEKKCTLW</sequence>
<dbReference type="PROSITE" id="PS51885">
    <property type="entry name" value="NEPRILYSIN"/>
    <property type="match status" value="1"/>
</dbReference>
<comment type="similarity">
    <text evidence="2">Belongs to the peptidase M13 family.</text>
</comment>
<evidence type="ECO:0000259" key="9">
    <source>
        <dbReference type="Pfam" id="PF01431"/>
    </source>
</evidence>
<dbReference type="Pfam" id="PF01431">
    <property type="entry name" value="Peptidase_M13"/>
    <property type="match status" value="1"/>
</dbReference>
<organism evidence="11">
    <name type="scientific">Rhipicephalus zambeziensis</name>
    <dbReference type="NCBI Taxonomy" id="60191"/>
    <lineage>
        <taxon>Eukaryota</taxon>
        <taxon>Metazoa</taxon>
        <taxon>Ecdysozoa</taxon>
        <taxon>Arthropoda</taxon>
        <taxon>Chelicerata</taxon>
        <taxon>Arachnida</taxon>
        <taxon>Acari</taxon>
        <taxon>Parasitiformes</taxon>
        <taxon>Ixodida</taxon>
        <taxon>Ixodoidea</taxon>
        <taxon>Ixodidae</taxon>
        <taxon>Rhipicephalinae</taxon>
        <taxon>Rhipicephalus</taxon>
        <taxon>Rhipicephalus</taxon>
    </lineage>
</organism>
<proteinExistence type="inferred from homology"/>
<keyword evidence="8" id="KW-0732">Signal</keyword>
<dbReference type="InterPro" id="IPR008753">
    <property type="entry name" value="Peptidase_M13_N"/>
</dbReference>
<reference evidence="11" key="1">
    <citation type="journal article" date="2017" name="Parasit. Vectors">
        <title>Sialotranscriptomics of Rhipicephalus zambeziensis reveals intricate expression profiles of secretory proteins and suggests tight temporal transcriptional regulation during blood-feeding.</title>
        <authorList>
            <person name="de Castro M.H."/>
            <person name="de Klerk D."/>
            <person name="Pienaar R."/>
            <person name="Rees D.J.G."/>
            <person name="Mans B.J."/>
        </authorList>
    </citation>
    <scope>NUCLEOTIDE SEQUENCE</scope>
    <source>
        <tissue evidence="11">Salivary glands</tissue>
    </source>
</reference>
<dbReference type="PRINTS" id="PR00786">
    <property type="entry name" value="NEPRILYSIN"/>
</dbReference>
<dbReference type="Gene3D" id="3.40.390.10">
    <property type="entry name" value="Collagenase (Catalytic Domain)"/>
    <property type="match status" value="1"/>
</dbReference>
<keyword evidence="4" id="KW-0479">Metal-binding</keyword>
<evidence type="ECO:0000313" key="11">
    <source>
        <dbReference type="EMBL" id="MAA12158.1"/>
    </source>
</evidence>
<dbReference type="EMBL" id="GFPF01001012">
    <property type="protein sequence ID" value="MAA12158.1"/>
    <property type="molecule type" value="Transcribed_RNA"/>
</dbReference>
<dbReference type="GO" id="GO:0016485">
    <property type="term" value="P:protein processing"/>
    <property type="evidence" value="ECO:0007669"/>
    <property type="project" value="TreeGrafter"/>
</dbReference>
<feature type="signal peptide" evidence="8">
    <location>
        <begin position="1"/>
        <end position="18"/>
    </location>
</feature>
<keyword evidence="5" id="KW-0378">Hydrolase</keyword>
<dbReference type="InterPro" id="IPR000718">
    <property type="entry name" value="Peptidase_M13"/>
</dbReference>
<dbReference type="CDD" id="cd08662">
    <property type="entry name" value="M13"/>
    <property type="match status" value="1"/>
</dbReference>
<dbReference type="GO" id="GO:0005886">
    <property type="term" value="C:plasma membrane"/>
    <property type="evidence" value="ECO:0007669"/>
    <property type="project" value="TreeGrafter"/>
</dbReference>
<feature type="domain" description="Peptidase M13 N-terminal" evidence="10">
    <location>
        <begin position="54"/>
        <end position="448"/>
    </location>
</feature>
<evidence type="ECO:0000259" key="10">
    <source>
        <dbReference type="Pfam" id="PF05649"/>
    </source>
</evidence>
<dbReference type="InterPro" id="IPR018497">
    <property type="entry name" value="Peptidase_M13_C"/>
</dbReference>
<evidence type="ECO:0000256" key="6">
    <source>
        <dbReference type="ARBA" id="ARBA00022833"/>
    </source>
</evidence>
<dbReference type="PANTHER" id="PTHR11733:SF237">
    <property type="entry name" value="NEPRILYSIN-LIKE 4"/>
    <property type="match status" value="1"/>
</dbReference>
<evidence type="ECO:0000256" key="2">
    <source>
        <dbReference type="ARBA" id="ARBA00007357"/>
    </source>
</evidence>
<keyword evidence="6" id="KW-0862">Zinc</keyword>
<dbReference type="Gene3D" id="1.10.1380.10">
    <property type="entry name" value="Neutral endopeptidase , domain2"/>
    <property type="match status" value="1"/>
</dbReference>
<dbReference type="GO" id="GO:0046872">
    <property type="term" value="F:metal ion binding"/>
    <property type="evidence" value="ECO:0007669"/>
    <property type="project" value="UniProtKB-KW"/>
</dbReference>
<dbReference type="GO" id="GO:0004222">
    <property type="term" value="F:metalloendopeptidase activity"/>
    <property type="evidence" value="ECO:0007669"/>
    <property type="project" value="InterPro"/>
</dbReference>
<dbReference type="InterPro" id="IPR042089">
    <property type="entry name" value="Peptidase_M13_dom_2"/>
</dbReference>
<dbReference type="PANTHER" id="PTHR11733">
    <property type="entry name" value="ZINC METALLOPROTEASE FAMILY M13 NEPRILYSIN-RELATED"/>
    <property type="match status" value="1"/>
</dbReference>